<evidence type="ECO:0000256" key="1">
    <source>
        <dbReference type="SAM" id="Phobius"/>
    </source>
</evidence>
<evidence type="ECO:0000313" key="3">
    <source>
        <dbReference type="EMBL" id="MBA0586112.1"/>
    </source>
</evidence>
<reference evidence="3" key="3">
    <citation type="submission" date="2020-04" db="EMBL/GenBank/DDBJ databases">
        <authorList>
            <person name="Grover C.E."/>
            <person name="Arick M.A. II"/>
            <person name="Thrash A."/>
            <person name="Conover J.L."/>
            <person name="Sanders W.S."/>
            <person name="Peterson D.G."/>
            <person name="Scheffler J.A."/>
            <person name="Scheffler B.E."/>
            <person name="Wendel J.F."/>
        </authorList>
    </citation>
    <scope>NUCLEOTIDE SEQUENCE</scope>
    <source>
        <strain evidence="3">8</strain>
        <tissue evidence="3">Leaf</tissue>
    </source>
</reference>
<evidence type="ECO:0000313" key="5">
    <source>
        <dbReference type="Proteomes" id="UP000593578"/>
    </source>
</evidence>
<keyword evidence="4" id="KW-1185">Reference proteome</keyword>
<keyword evidence="1" id="KW-1133">Transmembrane helix</keyword>
<dbReference type="AlphaFoldDB" id="A0A0D2R6G3"/>
<dbReference type="Proteomes" id="UP000593578">
    <property type="component" value="Unassembled WGS sequence"/>
</dbReference>
<dbReference type="GO" id="GO:0048731">
    <property type="term" value="P:system development"/>
    <property type="evidence" value="ECO:0007669"/>
    <property type="project" value="InterPro"/>
</dbReference>
<dbReference type="EMBL" id="JABEZZ010000005">
    <property type="protein sequence ID" value="MBA0586112.1"/>
    <property type="molecule type" value="Genomic_DNA"/>
</dbReference>
<protein>
    <submittedName>
        <fullName evidence="2">Uncharacterized protein</fullName>
    </submittedName>
</protein>
<reference evidence="2 4" key="1">
    <citation type="journal article" date="2012" name="Nature">
        <title>Repeated polyploidization of Gossypium genomes and the evolution of spinnable cotton fibres.</title>
        <authorList>
            <person name="Paterson A.H."/>
            <person name="Wendel J.F."/>
            <person name="Gundlach H."/>
            <person name="Guo H."/>
            <person name="Jenkins J."/>
            <person name="Jin D."/>
            <person name="Llewellyn D."/>
            <person name="Showmaker K.C."/>
            <person name="Shu S."/>
            <person name="Udall J."/>
            <person name="Yoo M.J."/>
            <person name="Byers R."/>
            <person name="Chen W."/>
            <person name="Doron-Faigenboim A."/>
            <person name="Duke M.V."/>
            <person name="Gong L."/>
            <person name="Grimwood J."/>
            <person name="Grover C."/>
            <person name="Grupp K."/>
            <person name="Hu G."/>
            <person name="Lee T.H."/>
            <person name="Li J."/>
            <person name="Lin L."/>
            <person name="Liu T."/>
            <person name="Marler B.S."/>
            <person name="Page J.T."/>
            <person name="Roberts A.W."/>
            <person name="Romanel E."/>
            <person name="Sanders W.S."/>
            <person name="Szadkowski E."/>
            <person name="Tan X."/>
            <person name="Tang H."/>
            <person name="Xu C."/>
            <person name="Wang J."/>
            <person name="Wang Z."/>
            <person name="Zhang D."/>
            <person name="Zhang L."/>
            <person name="Ashrafi H."/>
            <person name="Bedon F."/>
            <person name="Bowers J.E."/>
            <person name="Brubaker C.L."/>
            <person name="Chee P.W."/>
            <person name="Das S."/>
            <person name="Gingle A.R."/>
            <person name="Haigler C.H."/>
            <person name="Harker D."/>
            <person name="Hoffmann L.V."/>
            <person name="Hovav R."/>
            <person name="Jones D.C."/>
            <person name="Lemke C."/>
            <person name="Mansoor S."/>
            <person name="ur Rahman M."/>
            <person name="Rainville L.N."/>
            <person name="Rambani A."/>
            <person name="Reddy U.K."/>
            <person name="Rong J.K."/>
            <person name="Saranga Y."/>
            <person name="Scheffler B.E."/>
            <person name="Scheffler J.A."/>
            <person name="Stelly D.M."/>
            <person name="Triplett B.A."/>
            <person name="Van Deynze A."/>
            <person name="Vaslin M.F."/>
            <person name="Waghmare V.N."/>
            <person name="Walford S.A."/>
            <person name="Wright R.J."/>
            <person name="Zaki E.A."/>
            <person name="Zhang T."/>
            <person name="Dennis E.S."/>
            <person name="Mayer K.F."/>
            <person name="Peterson D.G."/>
            <person name="Rokhsar D.S."/>
            <person name="Wang X."/>
            <person name="Schmutz J."/>
        </authorList>
    </citation>
    <scope>NUCLEOTIDE SEQUENCE [LARGE SCALE GENOMIC DNA]</scope>
</reference>
<dbReference type="Proteomes" id="UP000032304">
    <property type="component" value="Chromosome 5"/>
</dbReference>
<accession>A0A0D2R6G3</accession>
<dbReference type="PANTHER" id="PTHR34545:SF7">
    <property type="entry name" value="CLAVATA3_ESR (CLE)-RELATED PROTEIN 16"/>
    <property type="match status" value="1"/>
</dbReference>
<proteinExistence type="predicted"/>
<gene>
    <name evidence="2" type="ORF">B456_005G160900</name>
    <name evidence="3" type="ORF">Gorai_016865</name>
</gene>
<sequence>MILSFRVESYSKKQLCVPVWGRHQNRSAHSVAMTIFRGGIGRFSGGVRAAVFFLWIVILFFSQLGLHFAVHNNNSNKDASTSSGSHQSFTFHPPRKALSLDTASFHSPSSLSQFTVNEDDPDTIYEDDMRVVHTGTQLMRRISIAGTKLRFDNFGGGGGRGTRLIDYSQK</sequence>
<dbReference type="PANTHER" id="PTHR34545">
    <property type="entry name" value="CLAVATA3/ESR (CLE)-RELATED PROTEIN 22"/>
    <property type="match status" value="1"/>
</dbReference>
<name>A0A0D2R6G3_GOSRA</name>
<keyword evidence="1" id="KW-0472">Membrane</keyword>
<evidence type="ECO:0000313" key="4">
    <source>
        <dbReference type="Proteomes" id="UP000032304"/>
    </source>
</evidence>
<dbReference type="EMBL" id="CM001744">
    <property type="protein sequence ID" value="KJB27469.1"/>
    <property type="molecule type" value="Genomic_DNA"/>
</dbReference>
<organism evidence="2 4">
    <name type="scientific">Gossypium raimondii</name>
    <name type="common">Peruvian cotton</name>
    <name type="synonym">Gossypium klotzschianum subsp. raimondii</name>
    <dbReference type="NCBI Taxonomy" id="29730"/>
    <lineage>
        <taxon>Eukaryota</taxon>
        <taxon>Viridiplantae</taxon>
        <taxon>Streptophyta</taxon>
        <taxon>Embryophyta</taxon>
        <taxon>Tracheophyta</taxon>
        <taxon>Spermatophyta</taxon>
        <taxon>Magnoliopsida</taxon>
        <taxon>eudicotyledons</taxon>
        <taxon>Gunneridae</taxon>
        <taxon>Pentapetalae</taxon>
        <taxon>rosids</taxon>
        <taxon>malvids</taxon>
        <taxon>Malvales</taxon>
        <taxon>Malvaceae</taxon>
        <taxon>Malvoideae</taxon>
        <taxon>Gossypium</taxon>
    </lineage>
</organism>
<feature type="transmembrane region" description="Helical" evidence="1">
    <location>
        <begin position="49"/>
        <end position="70"/>
    </location>
</feature>
<evidence type="ECO:0000313" key="2">
    <source>
        <dbReference type="EMBL" id="KJB27469.1"/>
    </source>
</evidence>
<dbReference type="Gramene" id="KJB27469">
    <property type="protein sequence ID" value="KJB27469"/>
    <property type="gene ID" value="B456_005G160900"/>
</dbReference>
<reference evidence="3 5" key="2">
    <citation type="journal article" date="2019" name="Genome Biol. Evol.">
        <title>Insights into the evolution of the New World diploid cottons (Gossypium, subgenus Houzingenia) based on genome sequencing.</title>
        <authorList>
            <person name="Grover C.E."/>
            <person name="Arick M.A. 2nd"/>
            <person name="Thrash A."/>
            <person name="Conover J.L."/>
            <person name="Sanders W.S."/>
            <person name="Peterson D.G."/>
            <person name="Frelichowski J.E."/>
            <person name="Scheffler J.A."/>
            <person name="Scheffler B.E."/>
            <person name="Wendel J.F."/>
        </authorList>
    </citation>
    <scope>NUCLEOTIDE SEQUENCE [LARGE SCALE GENOMIC DNA]</scope>
    <source>
        <strain evidence="3">8</strain>
        <tissue evidence="3">Leaf</tissue>
    </source>
</reference>
<keyword evidence="1" id="KW-0812">Transmembrane</keyword>
<dbReference type="InterPro" id="IPR033249">
    <property type="entry name" value="CLE_plant"/>
</dbReference>